<reference evidence="3" key="1">
    <citation type="journal article" date="2010" name="Nat. Biotechnol.">
        <title>Draft genome sequence of the oilseed species Ricinus communis.</title>
        <authorList>
            <person name="Chan A.P."/>
            <person name="Crabtree J."/>
            <person name="Zhao Q."/>
            <person name="Lorenzi H."/>
            <person name="Orvis J."/>
            <person name="Puiu D."/>
            <person name="Melake-Berhan A."/>
            <person name="Jones K.M."/>
            <person name="Redman J."/>
            <person name="Chen G."/>
            <person name="Cahoon E.B."/>
            <person name="Gedil M."/>
            <person name="Stanke M."/>
            <person name="Haas B.J."/>
            <person name="Wortman J.R."/>
            <person name="Fraser-Liggett C.M."/>
            <person name="Ravel J."/>
            <person name="Rabinowicz P.D."/>
        </authorList>
    </citation>
    <scope>NUCLEOTIDE SEQUENCE [LARGE SCALE GENOMIC DNA]</scope>
    <source>
        <strain evidence="3">cv. Hale</strain>
    </source>
</reference>
<name>B9STD2_RICCO</name>
<sequence>MKLTVFRQFWMIILMQVANQLKYTAWSPQLHLAGVLRVTHIRAQAQFFRLLVSIDQPKNNVMGWKVDLLSVAGNEILIIAVPCGIPVVSMSCFLIPTGVGNDHAISVTQDAWIPTLIPPKATLLPYARKENHKLTLIGVSFLLVLRQSSILRSNMDDKTICTINHSDNYMVGLGYFVWKRFHAGTHRQLLLLLLALLGKLNGSIYGKCVFQTSLRSSPRNVLAMLFLLDLYWLPNWVNRTYVLVVSNLRLLCISSFIAFHCNFAQAVRRLSPQGLLSQVFLHSDVKRFWNFLSTTIRTLIPQDQQFLSVTMLWLIAQPSNVSPSPCNFLCL</sequence>
<dbReference type="EMBL" id="EQ974128">
    <property type="protein sequence ID" value="EEF33129.1"/>
    <property type="molecule type" value="Genomic_DNA"/>
</dbReference>
<feature type="chain" id="PRO_5002889628" evidence="1">
    <location>
        <begin position="21"/>
        <end position="331"/>
    </location>
</feature>
<keyword evidence="3" id="KW-1185">Reference proteome</keyword>
<keyword evidence="1" id="KW-0732">Signal</keyword>
<dbReference type="Proteomes" id="UP000008311">
    <property type="component" value="Unassembled WGS sequence"/>
</dbReference>
<accession>B9STD2</accession>
<protein>
    <submittedName>
        <fullName evidence="2">Uncharacterized protein</fullName>
    </submittedName>
</protein>
<feature type="signal peptide" evidence="1">
    <location>
        <begin position="1"/>
        <end position="20"/>
    </location>
</feature>
<proteinExistence type="predicted"/>
<evidence type="ECO:0000256" key="1">
    <source>
        <dbReference type="SAM" id="SignalP"/>
    </source>
</evidence>
<organism evidence="2 3">
    <name type="scientific">Ricinus communis</name>
    <name type="common">Castor bean</name>
    <dbReference type="NCBI Taxonomy" id="3988"/>
    <lineage>
        <taxon>Eukaryota</taxon>
        <taxon>Viridiplantae</taxon>
        <taxon>Streptophyta</taxon>
        <taxon>Embryophyta</taxon>
        <taxon>Tracheophyta</taxon>
        <taxon>Spermatophyta</taxon>
        <taxon>Magnoliopsida</taxon>
        <taxon>eudicotyledons</taxon>
        <taxon>Gunneridae</taxon>
        <taxon>Pentapetalae</taxon>
        <taxon>rosids</taxon>
        <taxon>fabids</taxon>
        <taxon>Malpighiales</taxon>
        <taxon>Euphorbiaceae</taxon>
        <taxon>Acalyphoideae</taxon>
        <taxon>Acalypheae</taxon>
        <taxon>Ricinus</taxon>
    </lineage>
</organism>
<evidence type="ECO:0000313" key="2">
    <source>
        <dbReference type="EMBL" id="EEF33129.1"/>
    </source>
</evidence>
<dbReference type="AlphaFoldDB" id="B9STD2"/>
<dbReference type="InParanoid" id="B9STD2"/>
<gene>
    <name evidence="2" type="ORF">RCOM_0660960</name>
</gene>
<evidence type="ECO:0000313" key="3">
    <source>
        <dbReference type="Proteomes" id="UP000008311"/>
    </source>
</evidence>